<evidence type="ECO:0000313" key="2">
    <source>
        <dbReference type="Proteomes" id="UP001498398"/>
    </source>
</evidence>
<sequence>MLKEELEDGAFYTVSVKFSLTSLAVHDIISRNDFYAEHMQRQLMKNDEHLHTMYHEILALHAQVSELRAASTADTTAASRTPSASTSAN</sequence>
<organism evidence="1 2">
    <name type="scientific">Marasmiellus scandens</name>
    <dbReference type="NCBI Taxonomy" id="2682957"/>
    <lineage>
        <taxon>Eukaryota</taxon>
        <taxon>Fungi</taxon>
        <taxon>Dikarya</taxon>
        <taxon>Basidiomycota</taxon>
        <taxon>Agaricomycotina</taxon>
        <taxon>Agaricomycetes</taxon>
        <taxon>Agaricomycetidae</taxon>
        <taxon>Agaricales</taxon>
        <taxon>Marasmiineae</taxon>
        <taxon>Omphalotaceae</taxon>
        <taxon>Marasmiellus</taxon>
    </lineage>
</organism>
<keyword evidence="2" id="KW-1185">Reference proteome</keyword>
<proteinExistence type="predicted"/>
<reference evidence="1 2" key="1">
    <citation type="submission" date="2024-01" db="EMBL/GenBank/DDBJ databases">
        <title>A draft genome for the cacao thread blight pathogen Marasmiellus scandens.</title>
        <authorList>
            <person name="Baruah I.K."/>
            <person name="Leung J."/>
            <person name="Bukari Y."/>
            <person name="Amoako-Attah I."/>
            <person name="Meinhardt L.W."/>
            <person name="Bailey B.A."/>
            <person name="Cohen S.P."/>
        </authorList>
    </citation>
    <scope>NUCLEOTIDE SEQUENCE [LARGE SCALE GENOMIC DNA]</scope>
    <source>
        <strain evidence="1 2">GH-19</strain>
    </source>
</reference>
<evidence type="ECO:0000313" key="1">
    <source>
        <dbReference type="EMBL" id="KAK7461463.1"/>
    </source>
</evidence>
<dbReference type="EMBL" id="JBANRG010000013">
    <property type="protein sequence ID" value="KAK7461463.1"/>
    <property type="molecule type" value="Genomic_DNA"/>
</dbReference>
<dbReference type="Proteomes" id="UP001498398">
    <property type="component" value="Unassembled WGS sequence"/>
</dbReference>
<gene>
    <name evidence="1" type="ORF">VKT23_008640</name>
</gene>
<name>A0ABR1JJT4_9AGAR</name>
<protein>
    <submittedName>
        <fullName evidence="1">Uncharacterized protein</fullName>
    </submittedName>
</protein>
<comment type="caution">
    <text evidence="1">The sequence shown here is derived from an EMBL/GenBank/DDBJ whole genome shotgun (WGS) entry which is preliminary data.</text>
</comment>
<accession>A0ABR1JJT4</accession>